<accession>A0ABN9XUJ7</accession>
<feature type="region of interest" description="Disordered" evidence="1">
    <location>
        <begin position="431"/>
        <end position="643"/>
    </location>
</feature>
<feature type="compositionally biased region" description="Low complexity" evidence="1">
    <location>
        <begin position="431"/>
        <end position="445"/>
    </location>
</feature>
<evidence type="ECO:0000313" key="2">
    <source>
        <dbReference type="EMBL" id="CAK0902308.1"/>
    </source>
</evidence>
<protein>
    <submittedName>
        <fullName evidence="2">Uncharacterized protein</fullName>
    </submittedName>
</protein>
<dbReference type="Proteomes" id="UP001189429">
    <property type="component" value="Unassembled WGS sequence"/>
</dbReference>
<reference evidence="2" key="1">
    <citation type="submission" date="2023-10" db="EMBL/GenBank/DDBJ databases">
        <authorList>
            <person name="Chen Y."/>
            <person name="Shah S."/>
            <person name="Dougan E. K."/>
            <person name="Thang M."/>
            <person name="Chan C."/>
        </authorList>
    </citation>
    <scope>NUCLEOTIDE SEQUENCE [LARGE SCALE GENOMIC DNA]</scope>
</reference>
<evidence type="ECO:0000256" key="1">
    <source>
        <dbReference type="SAM" id="MobiDB-lite"/>
    </source>
</evidence>
<keyword evidence="3" id="KW-1185">Reference proteome</keyword>
<gene>
    <name evidence="2" type="ORF">PCOR1329_LOCUS78964</name>
</gene>
<feature type="region of interest" description="Disordered" evidence="1">
    <location>
        <begin position="1"/>
        <end position="57"/>
    </location>
</feature>
<sequence length="643" mass="69187">EIPETLGGRRIEPGDVERHSRPLAGRRQAAQLPRPEDPKCEPVVQGDAPSNDDGAPVFLGTRKHYTDTYYCGRRLGPDLLQGYSASGVCGPRGGPQCLSCRRFQALARPDRRHHAESLHDDSYKRAVRRAQAKAQLVASALEQQLHEAPSTVRDGRQGDPEVFKRLHGDHSKRKEKLQDARYLVAKDSLEVWATTTSRKVLRIVVRGDVVQAKGSPEQVEGGFTMQPIEPEGAVDARCLQPVRGDPRQLRFIVGEKLVMLGPNNEKKACTIVKVAADKVMVSYGGIDNVNHEWVQKDSENLRPAKAGTDKQPFKPTLVADQAVLGAVRSGHGKAAWERLYDMGPKLEEKRTEAIRRCEEEEREALAQGSIHRHRRPTAGAHGVFDRLHHNYVWLGQEGADAAGENPEWSARPSSAFRDLEPEWKAPTALALAPSDAASSAGSDASGDLRDAKRRMRSARLSFLEGGLDPDGAAPSAASGGSRQQQPRAAAARSGASPGRGASGLASTASMGALSAAAATAPPMSRQPSAASLRASPAQLARPSSTGPSPARSPARGSRGSPEHCGRRLATAGWRRPQPRPRAAGVLGRQRQPQDETGRLAGLAGSYSEEPEAERSPAVRRPAPAAARPVRVGTRGQTPPARRQ</sequence>
<proteinExistence type="predicted"/>
<comment type="caution">
    <text evidence="2">The sequence shown here is derived from an EMBL/GenBank/DDBJ whole genome shotgun (WGS) entry which is preliminary data.</text>
</comment>
<feature type="non-terminal residue" evidence="2">
    <location>
        <position position="1"/>
    </location>
</feature>
<feature type="compositionally biased region" description="Low complexity" evidence="1">
    <location>
        <begin position="465"/>
        <end position="523"/>
    </location>
</feature>
<feature type="compositionally biased region" description="Basic and acidic residues" evidence="1">
    <location>
        <begin position="7"/>
        <end position="20"/>
    </location>
</feature>
<evidence type="ECO:0000313" key="3">
    <source>
        <dbReference type="Proteomes" id="UP001189429"/>
    </source>
</evidence>
<dbReference type="EMBL" id="CAUYUJ010021054">
    <property type="protein sequence ID" value="CAK0902308.1"/>
    <property type="molecule type" value="Genomic_DNA"/>
</dbReference>
<dbReference type="SUPFAM" id="SSF63748">
    <property type="entry name" value="Tudor/PWWP/MBT"/>
    <property type="match status" value="1"/>
</dbReference>
<feature type="compositionally biased region" description="Low complexity" evidence="1">
    <location>
        <begin position="618"/>
        <end position="631"/>
    </location>
</feature>
<name>A0ABN9XUJ7_9DINO</name>
<organism evidence="2 3">
    <name type="scientific">Prorocentrum cordatum</name>
    <dbReference type="NCBI Taxonomy" id="2364126"/>
    <lineage>
        <taxon>Eukaryota</taxon>
        <taxon>Sar</taxon>
        <taxon>Alveolata</taxon>
        <taxon>Dinophyceae</taxon>
        <taxon>Prorocentrales</taxon>
        <taxon>Prorocentraceae</taxon>
        <taxon>Prorocentrum</taxon>
    </lineage>
</organism>